<dbReference type="Gene3D" id="1.10.10.10">
    <property type="entry name" value="Winged helix-like DNA-binding domain superfamily/Winged helix DNA-binding domain"/>
    <property type="match status" value="1"/>
</dbReference>
<comment type="function">
    <text evidence="1">Transcriptional repressor of xylose-utilizing enzymes.</text>
</comment>
<gene>
    <name evidence="4" type="ORF">GT019_12310</name>
</gene>
<keyword evidence="3" id="KW-0119">Carbohydrate metabolism</keyword>
<dbReference type="PANTHER" id="PTHR18964">
    <property type="entry name" value="ROK (REPRESSOR, ORF, KINASE) FAMILY"/>
    <property type="match status" value="1"/>
</dbReference>
<dbReference type="InterPro" id="IPR036390">
    <property type="entry name" value="WH_DNA-bd_sf"/>
</dbReference>
<accession>A0ABW9XQL5</accession>
<reference evidence="4 5" key="1">
    <citation type="submission" date="2020-01" db="EMBL/GenBank/DDBJ databases">
        <title>Paenibacillus soybeanensis sp. nov. isolated from the nodules of soybean (Glycine max(L.) Merr).</title>
        <authorList>
            <person name="Wang H."/>
        </authorList>
    </citation>
    <scope>NUCLEOTIDE SEQUENCE [LARGE SCALE GENOMIC DNA]</scope>
    <source>
        <strain evidence="4 5">T1</strain>
    </source>
</reference>
<sequence>MNRLLVLEMIRQHRPVSRAEVSKLSGMSATAIGRIVGDLIEGGLVRETDQYSSGVGRRATMLDIDIHSILSVGVEVDRNVAKIGLIDLDGNIVAQRRYELDRSSAQPEPIIGMIADAVGGLAGEQGLDMSKLIGVGVGMPGVMDPASGTAVFSAQMGWSNVTFAPMLAEKLGLPVVLDNDLKVKALGESGTAAISGDSKTALISIGSGVGSAIVIEGKIYRGANNIAGEIGHSTIDPNGKLCECGKRGCLQTYITDLAMLQEAGQIKPVASIAELVALMKSGETWADNIIDRACTYIAITINNVVCTYNPDTIVMAGSFIDIDPEILERVRGKLKEFIWEPFVGTFQLTRSRLGEQAIMIGAAKLALQQYLGNGLIQQ</sequence>
<dbReference type="SUPFAM" id="SSF46785">
    <property type="entry name" value="Winged helix' DNA-binding domain"/>
    <property type="match status" value="1"/>
</dbReference>
<organism evidence="4 5">
    <name type="scientific">Paenibacillus glycinis</name>
    <dbReference type="NCBI Taxonomy" id="2697035"/>
    <lineage>
        <taxon>Bacteria</taxon>
        <taxon>Bacillati</taxon>
        <taxon>Bacillota</taxon>
        <taxon>Bacilli</taxon>
        <taxon>Bacillales</taxon>
        <taxon>Paenibacillaceae</taxon>
        <taxon>Paenibacillus</taxon>
    </lineage>
</organism>
<evidence type="ECO:0000313" key="4">
    <source>
        <dbReference type="EMBL" id="NBD24657.1"/>
    </source>
</evidence>
<dbReference type="Pfam" id="PF00480">
    <property type="entry name" value="ROK"/>
    <property type="match status" value="1"/>
</dbReference>
<dbReference type="InterPro" id="IPR049874">
    <property type="entry name" value="ROK_cs"/>
</dbReference>
<dbReference type="SUPFAM" id="SSF53067">
    <property type="entry name" value="Actin-like ATPase domain"/>
    <property type="match status" value="1"/>
</dbReference>
<proteinExistence type="inferred from homology"/>
<dbReference type="PROSITE" id="PS01125">
    <property type="entry name" value="ROK"/>
    <property type="match status" value="1"/>
</dbReference>
<dbReference type="InterPro" id="IPR000600">
    <property type="entry name" value="ROK"/>
</dbReference>
<dbReference type="Gene3D" id="3.30.420.40">
    <property type="match status" value="2"/>
</dbReference>
<dbReference type="Proteomes" id="UP000665561">
    <property type="component" value="Unassembled WGS sequence"/>
</dbReference>
<comment type="similarity">
    <text evidence="2">Belongs to the ROK (NagC/XylR) family.</text>
</comment>
<evidence type="ECO:0000256" key="3">
    <source>
        <dbReference type="ARBA" id="ARBA00022629"/>
    </source>
</evidence>
<dbReference type="RefSeq" id="WP_161743445.1">
    <property type="nucleotide sequence ID" value="NZ_JAAAMV010000007.1"/>
</dbReference>
<dbReference type="InterPro" id="IPR043129">
    <property type="entry name" value="ATPase_NBD"/>
</dbReference>
<protein>
    <submittedName>
        <fullName evidence="4">ROK family protein</fullName>
    </submittedName>
</protein>
<evidence type="ECO:0000313" key="5">
    <source>
        <dbReference type="Proteomes" id="UP000665561"/>
    </source>
</evidence>
<evidence type="ECO:0000256" key="2">
    <source>
        <dbReference type="ARBA" id="ARBA00006479"/>
    </source>
</evidence>
<name>A0ABW9XQL5_9BACL</name>
<evidence type="ECO:0000256" key="1">
    <source>
        <dbReference type="ARBA" id="ARBA00002486"/>
    </source>
</evidence>
<keyword evidence="3" id="KW-0859">Xylose metabolism</keyword>
<comment type="caution">
    <text evidence="4">The sequence shown here is derived from an EMBL/GenBank/DDBJ whole genome shotgun (WGS) entry which is preliminary data.</text>
</comment>
<dbReference type="PANTHER" id="PTHR18964:SF149">
    <property type="entry name" value="BIFUNCTIONAL UDP-N-ACETYLGLUCOSAMINE 2-EPIMERASE_N-ACETYLMANNOSAMINE KINASE"/>
    <property type="match status" value="1"/>
</dbReference>
<dbReference type="InterPro" id="IPR036388">
    <property type="entry name" value="WH-like_DNA-bd_sf"/>
</dbReference>
<keyword evidence="5" id="KW-1185">Reference proteome</keyword>
<dbReference type="EMBL" id="JAAAMV010000007">
    <property type="protein sequence ID" value="NBD24657.1"/>
    <property type="molecule type" value="Genomic_DNA"/>
</dbReference>